<keyword evidence="2" id="KW-0645">Protease</keyword>
<evidence type="ECO:0000259" key="5">
    <source>
        <dbReference type="Pfam" id="PF02902"/>
    </source>
</evidence>
<keyword evidence="3" id="KW-0378">Hydrolase</keyword>
<reference evidence="8" key="2">
    <citation type="submission" date="2025-08" db="UniProtKB">
        <authorList>
            <consortium name="RefSeq"/>
        </authorList>
    </citation>
    <scope>IDENTIFICATION</scope>
    <source>
        <tissue evidence="8">Leaf</tissue>
    </source>
</reference>
<organism evidence="7 8">
    <name type="scientific">Raphanus sativus</name>
    <name type="common">Radish</name>
    <name type="synonym">Raphanus raphanistrum var. sativus</name>
    <dbReference type="NCBI Taxonomy" id="3726"/>
    <lineage>
        <taxon>Eukaryota</taxon>
        <taxon>Viridiplantae</taxon>
        <taxon>Streptophyta</taxon>
        <taxon>Embryophyta</taxon>
        <taxon>Tracheophyta</taxon>
        <taxon>Spermatophyta</taxon>
        <taxon>Magnoliopsida</taxon>
        <taxon>eudicotyledons</taxon>
        <taxon>Gunneridae</taxon>
        <taxon>Pentapetalae</taxon>
        <taxon>rosids</taxon>
        <taxon>malvids</taxon>
        <taxon>Brassicales</taxon>
        <taxon>Brassicaceae</taxon>
        <taxon>Brassiceae</taxon>
        <taxon>Raphanus</taxon>
    </lineage>
</organism>
<evidence type="ECO:0000256" key="3">
    <source>
        <dbReference type="ARBA" id="ARBA00022801"/>
    </source>
</evidence>
<dbReference type="KEGG" id="rsz:108834473"/>
<evidence type="ECO:0000313" key="7">
    <source>
        <dbReference type="Proteomes" id="UP000504610"/>
    </source>
</evidence>
<dbReference type="InterPro" id="IPR038765">
    <property type="entry name" value="Papain-like_cys_pep_sf"/>
</dbReference>
<dbReference type="Pfam" id="PF02902">
    <property type="entry name" value="Peptidase_C48"/>
    <property type="match status" value="1"/>
</dbReference>
<reference evidence="7" key="1">
    <citation type="journal article" date="2019" name="Database">
        <title>The radish genome database (RadishGD): an integrated information resource for radish genomics.</title>
        <authorList>
            <person name="Yu H.J."/>
            <person name="Baek S."/>
            <person name="Lee Y.J."/>
            <person name="Cho A."/>
            <person name="Mun J.H."/>
        </authorList>
    </citation>
    <scope>NUCLEOTIDE SEQUENCE [LARGE SCALE GENOMIC DNA]</scope>
    <source>
        <strain evidence="7">cv. WK10039</strain>
    </source>
</reference>
<evidence type="ECO:0000313" key="8">
    <source>
        <dbReference type="RefSeq" id="XP_018463315.2"/>
    </source>
</evidence>
<dbReference type="GO" id="GO:0008234">
    <property type="term" value="F:cysteine-type peptidase activity"/>
    <property type="evidence" value="ECO:0007669"/>
    <property type="project" value="InterPro"/>
</dbReference>
<dbReference type="GeneID" id="108834473"/>
<dbReference type="Gene3D" id="3.40.395.10">
    <property type="entry name" value="Adenoviral Proteinase, Chain A"/>
    <property type="match status" value="1"/>
</dbReference>
<feature type="region of interest" description="Disordered" evidence="4">
    <location>
        <begin position="560"/>
        <end position="588"/>
    </location>
</feature>
<sequence>MDTNPSHAEHPNFPERMFAIGEEPVGIRVTPYHKPSVISKIFNALEEDEIRFIRDSSFGKLIEIAEKPSFSGRFGRFLFSRQLKVLKKREVWFLFAGKPIRLSIREFALVTGLNYRNYPPHCKKRSKKFLTEKPYWLDLFGTMTEVPASHVVTMLKKKTVTDLVIRIKYALLALLAAVILPMSHNPRISHAFTEKIKDLDQFLAYPWGRASFDMLIGSIKERNEVTLSQNTIAFKGFVLAVQLVLIEVVPSLMGVVRDGGSSGSEADSADDEEICVDDDEGMNSINTSHVPDIDSACKAHVISIISPGVEIPNLESEISVSDDEVDEKVDNLVSAVEACFPFANSHFKGGVTVADVNRMRQEGKKDNLNRKTSRPNQNQTPPGGFDAEHVAKIVKNSVSEDLSKMAQHIKDIAVSMGNSQNLFQKNMQDMFQNFQKEIEEKISTLSRRPIIGEAVHTDHVNTSTANIHAGGGTSFDAAGIIENAMRFANHQSTQAGNPSSEDIGCAGGVHVDGKIGDPITEEEENEGEASPEESVRNADIPAELCEDQEDHICEDVRTGDEAQGGSAVAREAPAQSVLTHPPNPTVTEADELNRSLVSPSVVIPANVNKVATGTGLSFPDPSFSIGLTQLNEPDVDDADPAVDPGMEEEPLQDIDNHCDKRILTRSWESYVNGICITGIDYAAKLAMLSEKLASPFVIDVGSLSLESNKLLAIVERTSHLPAKVLDVLISHTRSVFHANPEHLQDKNSVFLDAKFVSQLAKSFAKFSKSQKKDNVRFPAALCSLVARECPISEATRFYFPFNFDKQHWVGVYVDCSLSQVILLDCNTGIKTDASIAKDLRPITQMFPYILRQAGKQLSAKEMKPLTVDRSRGVPQNNNMVESGITSILLIQAHAVGGIDVCQCITPEVVATEAERAAVMIYEENVEVL</sequence>
<evidence type="ECO:0000256" key="2">
    <source>
        <dbReference type="ARBA" id="ARBA00022670"/>
    </source>
</evidence>
<accession>A0A6J0LSU3</accession>
<name>A0A6J0LSU3_RAPSA</name>
<evidence type="ECO:0000256" key="4">
    <source>
        <dbReference type="SAM" id="MobiDB-lite"/>
    </source>
</evidence>
<dbReference type="SUPFAM" id="SSF54001">
    <property type="entry name" value="Cysteine proteinases"/>
    <property type="match status" value="1"/>
</dbReference>
<keyword evidence="7" id="KW-1185">Reference proteome</keyword>
<dbReference type="GO" id="GO:0006508">
    <property type="term" value="P:proteolysis"/>
    <property type="evidence" value="ECO:0007669"/>
    <property type="project" value="UniProtKB-KW"/>
</dbReference>
<dbReference type="RefSeq" id="XP_018463315.2">
    <property type="nucleotide sequence ID" value="XM_018607813.2"/>
</dbReference>
<dbReference type="PANTHER" id="PTHR48449">
    <property type="entry name" value="DUF1985 DOMAIN-CONTAINING PROTEIN"/>
    <property type="match status" value="1"/>
</dbReference>
<dbReference type="PANTHER" id="PTHR48449:SF2">
    <property type="entry name" value="UBIQUITIN-LIKE PROTEASE FAMILY PROFILE DOMAIN-CONTAINING PROTEIN"/>
    <property type="match status" value="1"/>
</dbReference>
<dbReference type="AlphaFoldDB" id="A0A6J0LSU3"/>
<dbReference type="Proteomes" id="UP000504610">
    <property type="component" value="Chromosome 2"/>
</dbReference>
<feature type="domain" description="Ubiquitin-like protease family profile" evidence="5">
    <location>
        <begin position="719"/>
        <end position="926"/>
    </location>
</feature>
<dbReference type="InterPro" id="IPR015410">
    <property type="entry name" value="DUF1985"/>
</dbReference>
<comment type="similarity">
    <text evidence="1">Belongs to the peptidase C48 family.</text>
</comment>
<evidence type="ECO:0000259" key="6">
    <source>
        <dbReference type="Pfam" id="PF09331"/>
    </source>
</evidence>
<dbReference type="InterPro" id="IPR003653">
    <property type="entry name" value="Peptidase_C48_C"/>
</dbReference>
<dbReference type="Pfam" id="PF09331">
    <property type="entry name" value="DUF1985"/>
    <property type="match status" value="1"/>
</dbReference>
<feature type="compositionally biased region" description="Acidic residues" evidence="4">
    <location>
        <begin position="519"/>
        <end position="531"/>
    </location>
</feature>
<gene>
    <name evidence="8" type="primary">LOC108834473</name>
</gene>
<feature type="region of interest" description="Disordered" evidence="4">
    <location>
        <begin position="362"/>
        <end position="386"/>
    </location>
</feature>
<evidence type="ECO:0000256" key="1">
    <source>
        <dbReference type="ARBA" id="ARBA00005234"/>
    </source>
</evidence>
<dbReference type="OrthoDB" id="1111875at2759"/>
<feature type="domain" description="DUF1985" evidence="6">
    <location>
        <begin position="79"/>
        <end position="217"/>
    </location>
</feature>
<proteinExistence type="inferred from homology"/>
<protein>
    <submittedName>
        <fullName evidence="8">Uncharacterized protein LOC108834473</fullName>
    </submittedName>
</protein>
<feature type="region of interest" description="Disordered" evidence="4">
    <location>
        <begin position="509"/>
        <end position="537"/>
    </location>
</feature>